<dbReference type="PaxDb" id="4081-Solyc02g084260.1.1"/>
<protein>
    <submittedName>
        <fullName evidence="2">Uncharacterized protein</fullName>
    </submittedName>
</protein>
<keyword evidence="3" id="KW-1185">Reference proteome</keyword>
<sequence length="68" mass="7299">MNVSSRKAAGNNSIKTVHNVPLMPETRAVRGLHHSAEAICWELPQQSPHQCNQSSTPSCGGGVFSDEI</sequence>
<dbReference type="AlphaFoldDB" id="A0A3Q7FUG4"/>
<proteinExistence type="predicted"/>
<organism evidence="2">
    <name type="scientific">Solanum lycopersicum</name>
    <name type="common">Tomato</name>
    <name type="synonym">Lycopersicon esculentum</name>
    <dbReference type="NCBI Taxonomy" id="4081"/>
    <lineage>
        <taxon>Eukaryota</taxon>
        <taxon>Viridiplantae</taxon>
        <taxon>Streptophyta</taxon>
        <taxon>Embryophyta</taxon>
        <taxon>Tracheophyta</taxon>
        <taxon>Spermatophyta</taxon>
        <taxon>Magnoliopsida</taxon>
        <taxon>eudicotyledons</taxon>
        <taxon>Gunneridae</taxon>
        <taxon>Pentapetalae</taxon>
        <taxon>asterids</taxon>
        <taxon>lamiids</taxon>
        <taxon>Solanales</taxon>
        <taxon>Solanaceae</taxon>
        <taxon>Solanoideae</taxon>
        <taxon>Solaneae</taxon>
        <taxon>Solanum</taxon>
        <taxon>Solanum subgen. Lycopersicon</taxon>
    </lineage>
</organism>
<feature type="compositionally biased region" description="Gly residues" evidence="1">
    <location>
        <begin position="59"/>
        <end position="68"/>
    </location>
</feature>
<dbReference type="Gramene" id="Solyc02g084265.1.1">
    <property type="protein sequence ID" value="Solyc02g084265.1.1"/>
    <property type="gene ID" value="Solyc02g084265.1"/>
</dbReference>
<evidence type="ECO:0000313" key="3">
    <source>
        <dbReference type="Proteomes" id="UP000004994"/>
    </source>
</evidence>
<dbReference type="InParanoid" id="A0A3Q7FUG4"/>
<feature type="compositionally biased region" description="Polar residues" evidence="1">
    <location>
        <begin position="47"/>
        <end position="58"/>
    </location>
</feature>
<name>A0A3Q7FUG4_SOLLC</name>
<dbReference type="Proteomes" id="UP000004994">
    <property type="component" value="Chromosome 2"/>
</dbReference>
<accession>A0A3Q7FUG4</accession>
<reference evidence="2" key="1">
    <citation type="journal article" date="2012" name="Nature">
        <title>The tomato genome sequence provides insights into fleshy fruit evolution.</title>
        <authorList>
            <consortium name="Tomato Genome Consortium"/>
        </authorList>
    </citation>
    <scope>NUCLEOTIDE SEQUENCE [LARGE SCALE GENOMIC DNA]</scope>
    <source>
        <strain evidence="2">cv. Heinz 1706</strain>
    </source>
</reference>
<evidence type="ECO:0000256" key="1">
    <source>
        <dbReference type="SAM" id="MobiDB-lite"/>
    </source>
</evidence>
<evidence type="ECO:0000313" key="2">
    <source>
        <dbReference type="EnsemblPlants" id="Solyc02g084265.1.1"/>
    </source>
</evidence>
<dbReference type="EnsemblPlants" id="Solyc02g084265.1.1">
    <property type="protein sequence ID" value="Solyc02g084265.1.1"/>
    <property type="gene ID" value="Solyc02g084265.1"/>
</dbReference>
<reference evidence="2" key="2">
    <citation type="submission" date="2019-01" db="UniProtKB">
        <authorList>
            <consortium name="EnsemblPlants"/>
        </authorList>
    </citation>
    <scope>IDENTIFICATION</scope>
    <source>
        <strain evidence="2">cv. Heinz 1706</strain>
    </source>
</reference>
<feature type="region of interest" description="Disordered" evidence="1">
    <location>
        <begin position="47"/>
        <end position="68"/>
    </location>
</feature>